<organism evidence="1 2">
    <name type="scientific">Yersinia bercovieri</name>
    <dbReference type="NCBI Taxonomy" id="634"/>
    <lineage>
        <taxon>Bacteria</taxon>
        <taxon>Pseudomonadati</taxon>
        <taxon>Pseudomonadota</taxon>
        <taxon>Gammaproteobacteria</taxon>
        <taxon>Enterobacterales</taxon>
        <taxon>Yersiniaceae</taxon>
        <taxon>Yersinia</taxon>
    </lineage>
</organism>
<accession>A0A2G4U3R3</accession>
<sequence>MKQCGIALLLVLGVLLLMGGVVIASKYHWSVIYILSENSKQRKSEKLLLLGAEESLLSEMMREKSISNDVADISAGVFNKPRSIKINNIDVHYKIIDQTNCFNVKSLQSSLSFNKDSEIYYLTVLNNIAGDLNLLFSDVDEIKDVILSYFKKKSNWDDINSDIYSKMTPLLCVRYDNLLVININALGIQHSKLIQEILMNLVDEENIMRTILSKPDSGWGDVQIFLDTLIDSSEIRIENVQRVKDIVMSIFSHDRYFISLVFWLSNEYRHYQLTSLLDVRARGITVLHRRFGISDKYIKQINHSK</sequence>
<protein>
    <recommendedName>
        <fullName evidence="3">Type II secretion system protein K</fullName>
    </recommendedName>
</protein>
<dbReference type="Gene3D" id="1.10.40.60">
    <property type="entry name" value="EpsJ-like"/>
    <property type="match status" value="1"/>
</dbReference>
<gene>
    <name evidence="1" type="ORF">CS533_08755</name>
</gene>
<reference evidence="1 2" key="1">
    <citation type="submission" date="2017-10" db="EMBL/GenBank/DDBJ databases">
        <authorList>
            <person name="Banno H."/>
            <person name="Chua N.-H."/>
        </authorList>
    </citation>
    <scope>NUCLEOTIDE SEQUENCE [LARGE SCALE GENOMIC DNA]</scope>
    <source>
        <strain evidence="1 2">SCPM-O-B-7607</strain>
    </source>
</reference>
<evidence type="ECO:0000313" key="1">
    <source>
        <dbReference type="EMBL" id="PHZ27937.1"/>
    </source>
</evidence>
<dbReference type="InterPro" id="IPR038072">
    <property type="entry name" value="GspK_central_sf"/>
</dbReference>
<dbReference type="EMBL" id="PEHN01000006">
    <property type="protein sequence ID" value="PHZ27937.1"/>
    <property type="molecule type" value="Genomic_DNA"/>
</dbReference>
<name>A0A2G4U3R3_YERBE</name>
<dbReference type="AlphaFoldDB" id="A0A2G4U3R3"/>
<dbReference type="SUPFAM" id="SSF158544">
    <property type="entry name" value="GspK insert domain-like"/>
    <property type="match status" value="1"/>
</dbReference>
<dbReference type="PANTHER" id="PTHR38831:SF1">
    <property type="entry name" value="TYPE II SECRETION SYSTEM PROTEIN K-RELATED"/>
    <property type="match status" value="1"/>
</dbReference>
<dbReference type="GO" id="GO:0009306">
    <property type="term" value="P:protein secretion"/>
    <property type="evidence" value="ECO:0007669"/>
    <property type="project" value="InterPro"/>
</dbReference>
<evidence type="ECO:0008006" key="3">
    <source>
        <dbReference type="Google" id="ProtNLM"/>
    </source>
</evidence>
<dbReference type="RefSeq" id="WP_005272851.1">
    <property type="nucleotide sequence ID" value="NZ_CQBU01000010.1"/>
</dbReference>
<evidence type="ECO:0000313" key="2">
    <source>
        <dbReference type="Proteomes" id="UP000229378"/>
    </source>
</evidence>
<comment type="caution">
    <text evidence="1">The sequence shown here is derived from an EMBL/GenBank/DDBJ whole genome shotgun (WGS) entry which is preliminary data.</text>
</comment>
<proteinExistence type="predicted"/>
<dbReference type="PANTHER" id="PTHR38831">
    <property type="entry name" value="TYPE II SECRETION SYSTEM PROTEIN K"/>
    <property type="match status" value="1"/>
</dbReference>
<dbReference type="InterPro" id="IPR005628">
    <property type="entry name" value="GspK"/>
</dbReference>
<dbReference type="GO" id="GO:0016020">
    <property type="term" value="C:membrane"/>
    <property type="evidence" value="ECO:0007669"/>
    <property type="project" value="InterPro"/>
</dbReference>
<dbReference type="Proteomes" id="UP000229378">
    <property type="component" value="Unassembled WGS sequence"/>
</dbReference>